<dbReference type="OrthoDB" id="7409377at2"/>
<gene>
    <name evidence="1" type="ORF">SAMN02982931_04101</name>
</gene>
<dbReference type="InterPro" id="IPR021074">
    <property type="entry name" value="Formate_DH_dsu"/>
</dbReference>
<organism evidence="1 2">
    <name type="scientific">Bauldia litoralis</name>
    <dbReference type="NCBI Taxonomy" id="665467"/>
    <lineage>
        <taxon>Bacteria</taxon>
        <taxon>Pseudomonadati</taxon>
        <taxon>Pseudomonadota</taxon>
        <taxon>Alphaproteobacteria</taxon>
        <taxon>Hyphomicrobiales</taxon>
        <taxon>Kaistiaceae</taxon>
        <taxon>Bauldia</taxon>
    </lineage>
</organism>
<dbReference type="STRING" id="665467.SAMN02982931_04101"/>
<dbReference type="Pfam" id="PF11390">
    <property type="entry name" value="FdsD"/>
    <property type="match status" value="1"/>
</dbReference>
<reference evidence="1 2" key="1">
    <citation type="submission" date="2016-10" db="EMBL/GenBank/DDBJ databases">
        <authorList>
            <person name="de Groot N.N."/>
        </authorList>
    </citation>
    <scope>NUCLEOTIDE SEQUENCE [LARGE SCALE GENOMIC DNA]</scope>
    <source>
        <strain evidence="1 2">ATCC 35022</strain>
    </source>
</reference>
<evidence type="ECO:0000313" key="2">
    <source>
        <dbReference type="Proteomes" id="UP000199071"/>
    </source>
</evidence>
<evidence type="ECO:0000313" key="1">
    <source>
        <dbReference type="EMBL" id="SDB52316.1"/>
    </source>
</evidence>
<proteinExistence type="predicted"/>
<dbReference type="EMBL" id="FMXQ01000010">
    <property type="protein sequence ID" value="SDB52316.1"/>
    <property type="molecule type" value="Genomic_DNA"/>
</dbReference>
<dbReference type="Proteomes" id="UP000199071">
    <property type="component" value="Unassembled WGS sequence"/>
</dbReference>
<accession>A0A1G6E4H8</accession>
<keyword evidence="2" id="KW-1185">Reference proteome</keyword>
<sequence>MSTSNLVYMANQIGKFFVSEDRDTAVDGIAEHLRLFWDPRMRSEIVAHLRAGGEGLDPPVRAAVARLS</sequence>
<name>A0A1G6E4H8_9HYPH</name>
<dbReference type="RefSeq" id="WP_090879450.1">
    <property type="nucleotide sequence ID" value="NZ_FMXQ01000010.1"/>
</dbReference>
<dbReference type="AlphaFoldDB" id="A0A1G6E4H8"/>
<protein>
    <submittedName>
        <fullName evidence="1">Formate dehydrogenase delta subunit</fullName>
    </submittedName>
</protein>